<reference evidence="2" key="1">
    <citation type="submission" date="2023-10" db="EMBL/GenBank/DDBJ databases">
        <authorList>
            <person name="Chen Y."/>
            <person name="Shah S."/>
            <person name="Dougan E. K."/>
            <person name="Thang M."/>
            <person name="Chan C."/>
        </authorList>
    </citation>
    <scope>NUCLEOTIDE SEQUENCE [LARGE SCALE GENOMIC DNA]</scope>
</reference>
<comment type="caution">
    <text evidence="2">The sequence shown here is derived from an EMBL/GenBank/DDBJ whole genome shotgun (WGS) entry which is preliminary data.</text>
</comment>
<name>A0ABN9S9W6_9DINO</name>
<organism evidence="2 3">
    <name type="scientific">Prorocentrum cordatum</name>
    <dbReference type="NCBI Taxonomy" id="2364126"/>
    <lineage>
        <taxon>Eukaryota</taxon>
        <taxon>Sar</taxon>
        <taxon>Alveolata</taxon>
        <taxon>Dinophyceae</taxon>
        <taxon>Prorocentrales</taxon>
        <taxon>Prorocentraceae</taxon>
        <taxon>Prorocentrum</taxon>
    </lineage>
</organism>
<feature type="compositionally biased region" description="Basic and acidic residues" evidence="1">
    <location>
        <begin position="465"/>
        <end position="486"/>
    </location>
</feature>
<feature type="region of interest" description="Disordered" evidence="1">
    <location>
        <begin position="847"/>
        <end position="905"/>
    </location>
</feature>
<feature type="region of interest" description="Disordered" evidence="1">
    <location>
        <begin position="966"/>
        <end position="1001"/>
    </location>
</feature>
<feature type="compositionally biased region" description="Basic and acidic residues" evidence="1">
    <location>
        <begin position="986"/>
        <end position="1001"/>
    </location>
</feature>
<feature type="compositionally biased region" description="Basic and acidic residues" evidence="1">
    <location>
        <begin position="847"/>
        <end position="884"/>
    </location>
</feature>
<evidence type="ECO:0000313" key="3">
    <source>
        <dbReference type="Proteomes" id="UP001189429"/>
    </source>
</evidence>
<dbReference type="Proteomes" id="UP001189429">
    <property type="component" value="Unassembled WGS sequence"/>
</dbReference>
<evidence type="ECO:0000313" key="2">
    <source>
        <dbReference type="EMBL" id="CAK0828060.1"/>
    </source>
</evidence>
<accession>A0ABN9S9W6</accession>
<keyword evidence="3" id="KW-1185">Reference proteome</keyword>
<protein>
    <submittedName>
        <fullName evidence="2">Uncharacterized protein</fullName>
    </submittedName>
</protein>
<gene>
    <name evidence="2" type="ORF">PCOR1329_LOCUS27415</name>
</gene>
<proteinExistence type="predicted"/>
<feature type="region of interest" description="Disordered" evidence="1">
    <location>
        <begin position="445"/>
        <end position="495"/>
    </location>
</feature>
<sequence length="1001" mass="109235">MSAARVGAALRAFLDSPDAALWPRTATAARSLQGVMQEEGALDAPAPGGRRAVRFTPAARHKLQMRVSHQKRVREKLSERLEAETGPRAGRRVKDMWILRAGLSPPNMPLRDVASFCSDFTGVEQQAIGAGSVRKAKDAFAELLKMMNRDHIGKMAQSTSECTVYVSHTHDEASMRLRSYNAACAPDGVAAVPPSRRRARGRASKIQNNCVTVTIGGAAPPLYVELQPLQKKDAPSIAFALWQVIDIILKAAMPPKEPDAVRVQQLLDAGEFTAPEREKAETKLGRRADNFGGTPREQVLKIMMACTRLGHKRLGDSQLSNLIPKVKFSIVATVKKTYWVCPTELLPKDLPPGVVRPPSMFVLPAGFDIQNFSIVDKKVDRPLQNSTPTPGRYANSVVAWRLSCPPRGAMPIDTGELELAMKETMDFSSAGPSASGALALGDRAPQQEVGGAPSAQQPPPTVEPKGTDEPAEKPATRELQKEDSSERPPPNLEKTLNGMAHTLKEAAKAGRFYDPDPMCKDTVHHVLQRFVNFALSSGWNQGEEPKVAINFMRYLVKRLRNTESLDYLSHMVKPMEQLMGKLPALVPETGKVVIHLSKLSFLTETPLNYGTLDLDEQNEFDSAPLYKQWMRRRFDKKLEKVRGDAGKDPKERRGELAGMQSQFDKIDGEGKMTEEVKAQYNFGMSVLSPSMSLGGQVEYLQGLGETGWSMLETWWPKSPATKFAKLVPGAETSVEDVVAAASSVPPSDLAQAASHLNPVVVRLCEMWHPLTEAVADKPARDRLFRETVSYKLKGADSCENTGAEVPQDGVIEKAGGVLWPLWRSRDVTAAPPLTKKCLELERARLETKKKEKEEKEEKDKAGKAQADKGKADSPAGEGKKRAAEEGQAGPDPKKAKTEGQTDPLDWLKPGVEVICSCKLTKDKSKYEGKKGQVVSLVKANTACSVKLLEGSEANKRHVFVLSQLSPVPGAASSGNAAADSGGAAPPEKDDLFSDPELEKER</sequence>
<evidence type="ECO:0000256" key="1">
    <source>
        <dbReference type="SAM" id="MobiDB-lite"/>
    </source>
</evidence>
<feature type="compositionally biased region" description="Low complexity" evidence="1">
    <location>
        <begin position="966"/>
        <end position="985"/>
    </location>
</feature>
<dbReference type="EMBL" id="CAUYUJ010009927">
    <property type="protein sequence ID" value="CAK0828060.1"/>
    <property type="molecule type" value="Genomic_DNA"/>
</dbReference>